<reference evidence="5 6" key="1">
    <citation type="submission" date="2014-08" db="EMBL/GenBank/DDBJ databases">
        <title>Comparative genomics of the Paenibacillus odorifer group.</title>
        <authorList>
            <person name="den Bakker H.C."/>
            <person name="Tsai Y.-C."/>
            <person name="Martin N."/>
            <person name="Korlach J."/>
            <person name="Wiedmann M."/>
        </authorList>
    </citation>
    <scope>NUCLEOTIDE SEQUENCE [LARGE SCALE GENOMIC DNA]</scope>
    <source>
        <strain evidence="5 6">DSM 14472</strain>
    </source>
</reference>
<keyword evidence="2" id="KW-0732">Signal</keyword>
<protein>
    <recommendedName>
        <fullName evidence="4">LamG-like jellyroll fold domain-containing protein</fullName>
    </recommendedName>
</protein>
<dbReference type="AlphaFoldDB" id="A0A089LYR3"/>
<sequence>MYERSILHFDGNEWIKFERSCRISDTFTYEFWVKADEAQIMDEERNTGADGIGGRNFLVGPGFYPEGAAGCGISVGTNGISVYEHSVNHLPARMVFAYDFSDWQHVAVVCDEKKLRLYINGVGVKGESLPTSAGQLIPSLCLGGHEHYGTFKGQVREFRLWSTARSELEIRNSMFMSLGGDEAGLYFYRDPERGLSVTGGVRRYLDVSVIIPSFNKCPLNYFSLLSLERQHFPMERMEVVFLDDASTDHTPTMYYSLLPEFSFIYVQQLRNKGRSRIRNIGASLASGYTLLFADAEMISGPDWVMNHVRHHQQGERKIVSGAMRSKHLYTMTDPDYSPEQIVDMAEIYEGHPTAAPIIHEFMQGSQPPIQLLPFEWMFDPDHLDQWSRRNGYFQPLLDTYGYRFKLFHYAWLNLITSNVSIRKNFFDELGGFEEDFIGFGWEDWELGYRAAISGALFIHDDSLTNYHQAHPISDRNMLDSRTNYLLFCQKHPRSMEVRLLALTMLPDWITLPELNDYLSEYNNIRAIYKNRFTVLDQYLNKAFDLLLDRLGQQEDIKLPIAPSVLGEGSEAALHEEIAGIQGLESFPNLLKLVERISKYFY</sequence>
<evidence type="ECO:0000256" key="3">
    <source>
        <dbReference type="ARBA" id="ARBA00023157"/>
    </source>
</evidence>
<dbReference type="Gene3D" id="2.60.120.200">
    <property type="match status" value="1"/>
</dbReference>
<gene>
    <name evidence="5" type="ORF">PSTEL_21245</name>
</gene>
<dbReference type="InterPro" id="IPR050834">
    <property type="entry name" value="Glycosyltransf_2"/>
</dbReference>
<evidence type="ECO:0000313" key="6">
    <source>
        <dbReference type="Proteomes" id="UP000029507"/>
    </source>
</evidence>
<dbReference type="HOGENOM" id="CLU_454799_0_0_9"/>
<keyword evidence="1" id="KW-0808">Transferase</keyword>
<keyword evidence="3" id="KW-1015">Disulfide bond</keyword>
<dbReference type="Pfam" id="PF00535">
    <property type="entry name" value="Glycos_transf_2"/>
    <property type="match status" value="1"/>
</dbReference>
<dbReference type="Pfam" id="PF02709">
    <property type="entry name" value="Glyco_transf_7C"/>
    <property type="match status" value="1"/>
</dbReference>
<dbReference type="InterPro" id="IPR029044">
    <property type="entry name" value="Nucleotide-diphossugar_trans"/>
</dbReference>
<dbReference type="GO" id="GO:0016740">
    <property type="term" value="F:transferase activity"/>
    <property type="evidence" value="ECO:0007669"/>
    <property type="project" value="UniProtKB-KW"/>
</dbReference>
<keyword evidence="6" id="KW-1185">Reference proteome</keyword>
<proteinExistence type="predicted"/>
<dbReference type="InterPro" id="IPR013320">
    <property type="entry name" value="ConA-like_dom_sf"/>
</dbReference>
<organism evidence="5 6">
    <name type="scientific">Paenibacillus stellifer</name>
    <dbReference type="NCBI Taxonomy" id="169760"/>
    <lineage>
        <taxon>Bacteria</taxon>
        <taxon>Bacillati</taxon>
        <taxon>Bacillota</taxon>
        <taxon>Bacilli</taxon>
        <taxon>Bacillales</taxon>
        <taxon>Paenibacillaceae</taxon>
        <taxon>Paenibacillus</taxon>
    </lineage>
</organism>
<name>A0A089LYR3_9BACL</name>
<dbReference type="RefSeq" id="WP_038698188.1">
    <property type="nucleotide sequence ID" value="NZ_CP009286.1"/>
</dbReference>
<dbReference type="Proteomes" id="UP000029507">
    <property type="component" value="Chromosome"/>
</dbReference>
<accession>A0A089LYR3</accession>
<dbReference type="PANTHER" id="PTHR43685:SF3">
    <property type="entry name" value="SLR2126 PROTEIN"/>
    <property type="match status" value="1"/>
</dbReference>
<dbReference type="PANTHER" id="PTHR43685">
    <property type="entry name" value="GLYCOSYLTRANSFERASE"/>
    <property type="match status" value="1"/>
</dbReference>
<evidence type="ECO:0000256" key="1">
    <source>
        <dbReference type="ARBA" id="ARBA00022679"/>
    </source>
</evidence>
<dbReference type="InterPro" id="IPR006558">
    <property type="entry name" value="LamG-like"/>
</dbReference>
<dbReference type="SUPFAM" id="SSF53448">
    <property type="entry name" value="Nucleotide-diphospho-sugar transferases"/>
    <property type="match status" value="1"/>
</dbReference>
<dbReference type="OrthoDB" id="9812302at2"/>
<dbReference type="STRING" id="169760.PSTEL_21245"/>
<evidence type="ECO:0000256" key="2">
    <source>
        <dbReference type="ARBA" id="ARBA00022729"/>
    </source>
</evidence>
<evidence type="ECO:0000313" key="5">
    <source>
        <dbReference type="EMBL" id="AIQ65270.1"/>
    </source>
</evidence>
<dbReference type="EMBL" id="CP009286">
    <property type="protein sequence ID" value="AIQ65270.1"/>
    <property type="molecule type" value="Genomic_DNA"/>
</dbReference>
<dbReference type="KEGG" id="pste:PSTEL_21245"/>
<dbReference type="InterPro" id="IPR027791">
    <property type="entry name" value="Galactosyl_T_C"/>
</dbReference>
<dbReference type="SMART" id="SM00560">
    <property type="entry name" value="LamGL"/>
    <property type="match status" value="1"/>
</dbReference>
<evidence type="ECO:0000259" key="4">
    <source>
        <dbReference type="SMART" id="SM00560"/>
    </source>
</evidence>
<dbReference type="Gene3D" id="3.90.550.10">
    <property type="entry name" value="Spore Coat Polysaccharide Biosynthesis Protein SpsA, Chain A"/>
    <property type="match status" value="1"/>
</dbReference>
<dbReference type="Pfam" id="PF13385">
    <property type="entry name" value="Laminin_G_3"/>
    <property type="match status" value="1"/>
</dbReference>
<dbReference type="InterPro" id="IPR001173">
    <property type="entry name" value="Glyco_trans_2-like"/>
</dbReference>
<dbReference type="SUPFAM" id="SSF49899">
    <property type="entry name" value="Concanavalin A-like lectins/glucanases"/>
    <property type="match status" value="1"/>
</dbReference>
<feature type="domain" description="LamG-like jellyroll fold" evidence="4">
    <location>
        <begin position="25"/>
        <end position="168"/>
    </location>
</feature>